<dbReference type="Gene3D" id="2.30.30.60">
    <property type="match status" value="1"/>
</dbReference>
<dbReference type="GO" id="GO:0005886">
    <property type="term" value="C:plasma membrane"/>
    <property type="evidence" value="ECO:0007669"/>
    <property type="project" value="UniProtKB-SubCell"/>
</dbReference>
<reference evidence="11" key="1">
    <citation type="journal article" date="2020" name="ISME J.">
        <title>Gammaproteobacteria mediating utilization of methyl-, sulfur- and petroleum organic compounds in deep ocean hydrothermal plumes.</title>
        <authorList>
            <person name="Zhou Z."/>
            <person name="Liu Y."/>
            <person name="Pan J."/>
            <person name="Cron B.R."/>
            <person name="Toner B.M."/>
            <person name="Anantharaman K."/>
            <person name="Breier J.A."/>
            <person name="Dick G.J."/>
            <person name="Li M."/>
        </authorList>
    </citation>
    <scope>NUCLEOTIDE SEQUENCE</scope>
    <source>
        <strain evidence="11">SZUA-1385</strain>
    </source>
</reference>
<evidence type="ECO:0000256" key="5">
    <source>
        <dbReference type="ARBA" id="ARBA00022989"/>
    </source>
</evidence>
<dbReference type="GO" id="GO:0055085">
    <property type="term" value="P:transmembrane transport"/>
    <property type="evidence" value="ECO:0007669"/>
    <property type="project" value="InterPro"/>
</dbReference>
<feature type="domain" description="Mechanosensitive ion channel MscS" evidence="8">
    <location>
        <begin position="184"/>
        <end position="250"/>
    </location>
</feature>
<dbReference type="InterPro" id="IPR023408">
    <property type="entry name" value="MscS_beta-dom_sf"/>
</dbReference>
<gene>
    <name evidence="11" type="ORF">EYG76_02500</name>
</gene>
<comment type="caution">
    <text evidence="11">The sequence shown here is derived from an EMBL/GenBank/DDBJ whole genome shotgun (WGS) entry which is preliminary data.</text>
</comment>
<name>A0A833DRX3_9EURY</name>
<dbReference type="InterPro" id="IPR011014">
    <property type="entry name" value="MscS_channel_TM-2"/>
</dbReference>
<evidence type="ECO:0000256" key="4">
    <source>
        <dbReference type="ARBA" id="ARBA00022692"/>
    </source>
</evidence>
<keyword evidence="4 7" id="KW-0812">Transmembrane</keyword>
<dbReference type="PANTHER" id="PTHR30566:SF5">
    <property type="entry name" value="MECHANOSENSITIVE ION CHANNEL PROTEIN 1, MITOCHONDRIAL-RELATED"/>
    <property type="match status" value="1"/>
</dbReference>
<dbReference type="AlphaFoldDB" id="A0A833DRX3"/>
<evidence type="ECO:0000313" key="11">
    <source>
        <dbReference type="EMBL" id="HIP17157.1"/>
    </source>
</evidence>
<dbReference type="SUPFAM" id="SSF50182">
    <property type="entry name" value="Sm-like ribonucleoproteins"/>
    <property type="match status" value="1"/>
</dbReference>
<sequence>MDILGLLSIVYFGNTLYSYIVFLLFVFVGVILTKIYRNIIKNHVKKWVKNSKTKFDDIFLDAIQFPGMIIILTGFIYFGLKFLILPSDIYKILDEAIKVIIILCGTWFALNFLDDTIEHYIIPIVEKSETKFDDQLISPLRKLLKLLIIILGTLTALNTIGYNITALLAGLGIGGLAVALAAQDTVKNFIAGILIFIDKPFKINDWIKFEGGEGIVEDIGIRSTKIRTFGDSLIIVPNANLLNANIENFSEMRKRRVLVDIGLTYDTPVEKLNKAKEIIKNIIDNHHSTLPPVRVTFNRFGSFSLDIRVEYFIRNFGFDYYLNTIDEINLKIKEEFEREGIEMAFPTQTIYVKDDNN</sequence>
<dbReference type="Proteomes" id="UP000605144">
    <property type="component" value="Unassembled WGS sequence"/>
</dbReference>
<keyword evidence="6 7" id="KW-0472">Membrane</keyword>
<feature type="domain" description="Mechanosensitive ion channel transmembrane helices 2/3" evidence="10">
    <location>
        <begin position="142"/>
        <end position="183"/>
    </location>
</feature>
<protein>
    <submittedName>
        <fullName evidence="11">Mechanosensitive ion channel family protein</fullName>
    </submittedName>
</protein>
<proteinExistence type="inferred from homology"/>
<feature type="transmembrane region" description="Helical" evidence="7">
    <location>
        <begin position="96"/>
        <end position="113"/>
    </location>
</feature>
<dbReference type="Gene3D" id="1.10.287.1260">
    <property type="match status" value="1"/>
</dbReference>
<feature type="transmembrane region" description="Helical" evidence="7">
    <location>
        <begin position="58"/>
        <end position="84"/>
    </location>
</feature>
<keyword evidence="3" id="KW-1003">Cell membrane</keyword>
<dbReference type="Pfam" id="PF21082">
    <property type="entry name" value="MS_channel_3rd"/>
    <property type="match status" value="1"/>
</dbReference>
<feature type="transmembrane region" description="Helical" evidence="7">
    <location>
        <begin position="166"/>
        <end position="182"/>
    </location>
</feature>
<evidence type="ECO:0000259" key="9">
    <source>
        <dbReference type="Pfam" id="PF21082"/>
    </source>
</evidence>
<feature type="domain" description="Mechanosensitive ion channel MscS C-terminal" evidence="9">
    <location>
        <begin position="258"/>
        <end position="343"/>
    </location>
</feature>
<evidence type="ECO:0000313" key="12">
    <source>
        <dbReference type="Proteomes" id="UP000605144"/>
    </source>
</evidence>
<organism evidence="11 12">
    <name type="scientific">Methanothermococcus okinawensis</name>
    <dbReference type="NCBI Taxonomy" id="155863"/>
    <lineage>
        <taxon>Archaea</taxon>
        <taxon>Methanobacteriati</taxon>
        <taxon>Methanobacteriota</taxon>
        <taxon>Methanomada group</taxon>
        <taxon>Methanococci</taxon>
        <taxon>Methanococcales</taxon>
        <taxon>Methanococcaceae</taxon>
        <taxon>Methanothermococcus</taxon>
    </lineage>
</organism>
<comment type="subcellular location">
    <subcellularLocation>
        <location evidence="1">Cell membrane</location>
        <topology evidence="1">Multi-pass membrane protein</topology>
    </subcellularLocation>
</comment>
<dbReference type="InterPro" id="IPR011066">
    <property type="entry name" value="MscS_channel_C_sf"/>
</dbReference>
<accession>A0A833DRX3</accession>
<dbReference type="InterPro" id="IPR010920">
    <property type="entry name" value="LSM_dom_sf"/>
</dbReference>
<feature type="transmembrane region" description="Helical" evidence="7">
    <location>
        <begin position="16"/>
        <end position="37"/>
    </location>
</feature>
<dbReference type="Pfam" id="PF00924">
    <property type="entry name" value="MS_channel_2nd"/>
    <property type="match status" value="1"/>
</dbReference>
<evidence type="ECO:0000256" key="2">
    <source>
        <dbReference type="ARBA" id="ARBA00008017"/>
    </source>
</evidence>
<dbReference type="PANTHER" id="PTHR30566">
    <property type="entry name" value="YNAI-RELATED MECHANOSENSITIVE ION CHANNEL"/>
    <property type="match status" value="1"/>
</dbReference>
<keyword evidence="5 7" id="KW-1133">Transmembrane helix</keyword>
<evidence type="ECO:0000256" key="3">
    <source>
        <dbReference type="ARBA" id="ARBA00022475"/>
    </source>
</evidence>
<dbReference type="SUPFAM" id="SSF82689">
    <property type="entry name" value="Mechanosensitive channel protein MscS (YggB), C-terminal domain"/>
    <property type="match status" value="1"/>
</dbReference>
<dbReference type="SUPFAM" id="SSF82861">
    <property type="entry name" value="Mechanosensitive channel protein MscS (YggB), transmembrane region"/>
    <property type="match status" value="1"/>
</dbReference>
<evidence type="ECO:0000256" key="6">
    <source>
        <dbReference type="ARBA" id="ARBA00023136"/>
    </source>
</evidence>
<evidence type="ECO:0000256" key="7">
    <source>
        <dbReference type="SAM" id="Phobius"/>
    </source>
</evidence>
<evidence type="ECO:0000259" key="8">
    <source>
        <dbReference type="Pfam" id="PF00924"/>
    </source>
</evidence>
<dbReference type="Gene3D" id="3.30.70.100">
    <property type="match status" value="1"/>
</dbReference>
<comment type="similarity">
    <text evidence="2">Belongs to the MscS (TC 1.A.23) family.</text>
</comment>
<dbReference type="InterPro" id="IPR049142">
    <property type="entry name" value="MS_channel_1st"/>
</dbReference>
<dbReference type="Pfam" id="PF21088">
    <property type="entry name" value="MS_channel_1st"/>
    <property type="match status" value="1"/>
</dbReference>
<dbReference type="InterPro" id="IPR049278">
    <property type="entry name" value="MS_channel_C"/>
</dbReference>
<dbReference type="InterPro" id="IPR006685">
    <property type="entry name" value="MscS_channel_2nd"/>
</dbReference>
<evidence type="ECO:0000256" key="1">
    <source>
        <dbReference type="ARBA" id="ARBA00004651"/>
    </source>
</evidence>
<dbReference type="EMBL" id="DQSV01000049">
    <property type="protein sequence ID" value="HIP17157.1"/>
    <property type="molecule type" value="Genomic_DNA"/>
</dbReference>
<evidence type="ECO:0000259" key="10">
    <source>
        <dbReference type="Pfam" id="PF21088"/>
    </source>
</evidence>